<reference evidence="1 2" key="2">
    <citation type="submission" date="2018-02" db="EMBL/GenBank/DDBJ databases">
        <title>Whole genome sequencing analysis of Streptococcus pluranimalium isolated from cattle infected mastitis in China.</title>
        <authorList>
            <person name="Zhang J.-R."/>
            <person name="Hu G.-Z."/>
        </authorList>
    </citation>
    <scope>NUCLEOTIDE SEQUENCE [LARGE SCALE GENOMIC DNA]</scope>
    <source>
        <strain evidence="1 2">TH11417</strain>
    </source>
</reference>
<organism evidence="1 2">
    <name type="scientific">Streptococcus pluranimalium</name>
    <dbReference type="NCBI Taxonomy" id="82348"/>
    <lineage>
        <taxon>Bacteria</taxon>
        <taxon>Bacillati</taxon>
        <taxon>Bacillota</taxon>
        <taxon>Bacilli</taxon>
        <taxon>Lactobacillales</taxon>
        <taxon>Streptococcaceae</taxon>
        <taxon>Streptococcus</taxon>
    </lineage>
</organism>
<dbReference type="GeneID" id="98392697"/>
<gene>
    <name evidence="1" type="ORF">C0J00_02065</name>
</gene>
<evidence type="ECO:0000313" key="1">
    <source>
        <dbReference type="EMBL" id="AUW95995.1"/>
    </source>
</evidence>
<sequence length="321" mass="36446">MTKKNNDKIVDFSDYLAEKDFEELLQSELAGFSDEELDELYDDLAFGEEFEDLEGEAALGKMSYQTLRDLERTEAQGHDSWLASEPVGWINLDERPYLSTKMELAVVYKQSGLYQKALTHFLEIYNHDEGDRLGTRYELMAIYVLTSNHQAAKALFASQPYHRDDLMMVIPMIIANILAGNDQEAKTLLDGWLYRIDGLKEFCKNPVMPMDEIMEAGSLDAYQPNSMTAVYVSLSTFLAILIPSSHYIMSVIHEFLEFETGGPFVEDLAVLNSAQIETLYNLGIVTLQDLKEWTEKEFLAIPKMGPATLRALKEKGVVFQS</sequence>
<dbReference type="Gene3D" id="1.10.150.20">
    <property type="entry name" value="5' to 3' exonuclease, C-terminal subdomain"/>
    <property type="match status" value="1"/>
</dbReference>
<keyword evidence="2" id="KW-1185">Reference proteome</keyword>
<reference evidence="1 2" key="1">
    <citation type="submission" date="2017-12" db="EMBL/GenBank/DDBJ databases">
        <authorList>
            <person name="Hurst M.R.H."/>
        </authorList>
    </citation>
    <scope>NUCLEOTIDE SEQUENCE [LARGE SCALE GENOMIC DNA]</scope>
    <source>
        <strain evidence="1 2">TH11417</strain>
    </source>
</reference>
<dbReference type="KEGG" id="splr:C0J00_02065"/>
<protein>
    <submittedName>
        <fullName evidence="1">Uncharacterized protein</fullName>
    </submittedName>
</protein>
<proteinExistence type="predicted"/>
<name>A0A2L0D2F0_9STRE</name>
<dbReference type="OrthoDB" id="2214899at2"/>
<dbReference type="EMBL" id="CP025536">
    <property type="protein sequence ID" value="AUW95995.1"/>
    <property type="molecule type" value="Genomic_DNA"/>
</dbReference>
<dbReference type="Proteomes" id="UP000238956">
    <property type="component" value="Chromosome"/>
</dbReference>
<accession>A0A2L0D2F0</accession>
<evidence type="ECO:0000313" key="2">
    <source>
        <dbReference type="Proteomes" id="UP000238956"/>
    </source>
</evidence>
<dbReference type="RefSeq" id="WP_104967336.1">
    <property type="nucleotide sequence ID" value="NZ_CP025536.1"/>
</dbReference>
<dbReference type="AlphaFoldDB" id="A0A2L0D2F0"/>